<evidence type="ECO:0000313" key="1">
    <source>
        <dbReference type="EMBL" id="CEP41803.1"/>
    </source>
</evidence>
<dbReference type="InterPro" id="IPR009229">
    <property type="entry name" value="AgrD"/>
</dbReference>
<evidence type="ECO:0000313" key="2">
    <source>
        <dbReference type="Proteomes" id="UP000049127"/>
    </source>
</evidence>
<dbReference type="RefSeq" id="WP_081014831.1">
    <property type="nucleotide sequence ID" value="NZ_CDNI01000027.1"/>
</dbReference>
<reference evidence="1 2" key="1">
    <citation type="submission" date="2015-01" db="EMBL/GenBank/DDBJ databases">
        <authorList>
            <person name="Aslett A.Martin."/>
            <person name="De Silva Nishadi"/>
        </authorList>
    </citation>
    <scope>NUCLEOTIDE SEQUENCE [LARGE SCALE GENOMIC DNA]</scope>
    <source>
        <strain evidence="1 2">R28058</strain>
    </source>
</reference>
<dbReference type="AlphaFoldDB" id="A0A0C7EBT4"/>
<accession>A0A0C7EBT4</accession>
<sequence>MGKLSSKVLEYIGKLSICTLKISANTTCNWISHQPKIPDGFSKFKNR</sequence>
<gene>
    <name evidence="1" type="primary">agrD</name>
    <name evidence="1" type="ORF">R28058_32711</name>
</gene>
<organism evidence="1 2">
    <name type="scientific">Paraclostridium sordellii</name>
    <name type="common">Clostridium sordellii</name>
    <dbReference type="NCBI Taxonomy" id="1505"/>
    <lineage>
        <taxon>Bacteria</taxon>
        <taxon>Bacillati</taxon>
        <taxon>Bacillota</taxon>
        <taxon>Clostridia</taxon>
        <taxon>Peptostreptococcales</taxon>
        <taxon>Peptostreptococcaceae</taxon>
        <taxon>Paraclostridium</taxon>
    </lineage>
</organism>
<dbReference type="OrthoDB" id="1758245at2"/>
<protein>
    <submittedName>
        <fullName evidence="1">Autoinducer prepeptide</fullName>
    </submittedName>
</protein>
<dbReference type="Proteomes" id="UP000049127">
    <property type="component" value="Unassembled WGS sequence"/>
</dbReference>
<dbReference type="NCBIfam" id="TIGR04223">
    <property type="entry name" value="quorum_AgrD"/>
    <property type="match status" value="1"/>
</dbReference>
<dbReference type="EMBL" id="CEKZ01000027">
    <property type="protein sequence ID" value="CEP41803.1"/>
    <property type="molecule type" value="Genomic_DNA"/>
</dbReference>
<name>A0A0C7EBT4_PARSO</name>
<proteinExistence type="predicted"/>